<reference evidence="2 5" key="2">
    <citation type="submission" date="2020-08" db="EMBL/GenBank/DDBJ databases">
        <title>Genomic Encyclopedia of Type Strains, Phase III (KMG-III): the genomes of soil and plant-associated and newly described type strains.</title>
        <authorList>
            <person name="Whitman W."/>
        </authorList>
    </citation>
    <scope>NUCLEOTIDE SEQUENCE [LARGE SCALE GENOMIC DNA]</scope>
    <source>
        <strain evidence="2 5">CECT 8280</strain>
    </source>
</reference>
<dbReference type="EMBL" id="SMBI01000003">
    <property type="protein sequence ID" value="TCU27523.1"/>
    <property type="molecule type" value="Genomic_DNA"/>
</dbReference>
<name>A0AAX2QQY6_9HYPH</name>
<accession>A0AAX2QQY6</accession>
<dbReference type="Proteomes" id="UP000542811">
    <property type="component" value="Unassembled WGS sequence"/>
</dbReference>
<keyword evidence="1" id="KW-0812">Transmembrane</keyword>
<dbReference type="EMBL" id="JACHXX010000002">
    <property type="protein sequence ID" value="MBB3161987.1"/>
    <property type="molecule type" value="Genomic_DNA"/>
</dbReference>
<evidence type="ECO:0000313" key="3">
    <source>
        <dbReference type="EMBL" id="TCU27523.1"/>
    </source>
</evidence>
<evidence type="ECO:0000313" key="4">
    <source>
        <dbReference type="Proteomes" id="UP000295021"/>
    </source>
</evidence>
<comment type="caution">
    <text evidence="3">The sequence shown here is derived from an EMBL/GenBank/DDBJ whole genome shotgun (WGS) entry which is preliminary data.</text>
</comment>
<evidence type="ECO:0000256" key="1">
    <source>
        <dbReference type="SAM" id="Phobius"/>
    </source>
</evidence>
<evidence type="ECO:0000313" key="5">
    <source>
        <dbReference type="Proteomes" id="UP000542811"/>
    </source>
</evidence>
<evidence type="ECO:0000313" key="2">
    <source>
        <dbReference type="EMBL" id="MBB3161987.1"/>
    </source>
</evidence>
<gene>
    <name evidence="3" type="ORF">EV131_103556</name>
    <name evidence="2" type="ORF">FHS25_002436</name>
</gene>
<reference evidence="3 4" key="1">
    <citation type="submission" date="2019-03" db="EMBL/GenBank/DDBJ databases">
        <title>Genomic Encyclopedia of Type Strains, Phase IV (KMG-V): Genome sequencing to study the core and pangenomes of soil and plant-associated prokaryotes.</title>
        <authorList>
            <person name="Whitman W."/>
        </authorList>
    </citation>
    <scope>NUCLEOTIDE SEQUENCE [LARGE SCALE GENOMIC DNA]</scope>
    <source>
        <strain evidence="3 4">FB403</strain>
    </source>
</reference>
<feature type="transmembrane region" description="Helical" evidence="1">
    <location>
        <begin position="6"/>
        <end position="23"/>
    </location>
</feature>
<sequence>MGATKPGPFPFGFVFVVAAVAMIRNGKPANGVFGPLSRIESF</sequence>
<keyword evidence="1" id="KW-1133">Transmembrane helix</keyword>
<proteinExistence type="predicted"/>
<dbReference type="Proteomes" id="UP000295021">
    <property type="component" value="Unassembled WGS sequence"/>
</dbReference>
<dbReference type="AlphaFoldDB" id="A0AAX2QQY6"/>
<keyword evidence="1" id="KW-0472">Membrane</keyword>
<protein>
    <submittedName>
        <fullName evidence="3">Uncharacterized protein</fullName>
    </submittedName>
</protein>
<keyword evidence="5" id="KW-1185">Reference proteome</keyword>
<organism evidence="3 4">
    <name type="scientific">Rhizobium laguerreae</name>
    <dbReference type="NCBI Taxonomy" id="1076926"/>
    <lineage>
        <taxon>Bacteria</taxon>
        <taxon>Pseudomonadati</taxon>
        <taxon>Pseudomonadota</taxon>
        <taxon>Alphaproteobacteria</taxon>
        <taxon>Hyphomicrobiales</taxon>
        <taxon>Rhizobiaceae</taxon>
        <taxon>Rhizobium/Agrobacterium group</taxon>
        <taxon>Rhizobium</taxon>
    </lineage>
</organism>